<dbReference type="Gene3D" id="3.90.1150.10">
    <property type="entry name" value="Aspartate Aminotransferase, domain 1"/>
    <property type="match status" value="1"/>
</dbReference>
<protein>
    <submittedName>
        <fullName evidence="6">8-amino-7-oxononanoate synthase</fullName>
    </submittedName>
</protein>
<keyword evidence="4" id="KW-0663">Pyridoxal phosphate</keyword>
<dbReference type="PANTHER" id="PTHR13693">
    <property type="entry name" value="CLASS II AMINOTRANSFERASE/8-AMINO-7-OXONONANOATE SYNTHASE"/>
    <property type="match status" value="1"/>
</dbReference>
<dbReference type="Pfam" id="PF00155">
    <property type="entry name" value="Aminotran_1_2"/>
    <property type="match status" value="1"/>
</dbReference>
<sequence length="422" mass="46889">MNALTSSTTSALQARAKSGVSLFDSSRRLPSYAPDFFSNDYLSLSSFPRLRQELLERLNESPHLFGSQGSRALNGTTDNHIVLEKYFRELYEAPAAMIFNSGYIANLSFLGGVPQPGDVYVHDELVHASCHDGMQMSRARNAMFSFTHNSPSSFESCILRVLEDFPQISAGKSTMFIVLESTYSMDGDFCPLQEFVALVEKHVPPSAAHIVVDEAHSLGLCGPRGMGLVKHLGLENRVHTVIHPLTKAPNFIGAFILTSPAIYQYIANYSRPFLFSTSLPHIDLIAIKHCFDTVISPLGAEQRELLHLNTHLFHRLILKAFIGIPRTILTLPDQSGVDQATGLISPIFPILTSRPVSLQYFLNARGYTAQSFTFPVVPRGQDRIRIVIHANNTEDDIRTFVAFIRVWGLQQLDLGTNIEAKL</sequence>
<name>A0A9P6CB27_9AGAR</name>
<comment type="cofactor">
    <cofactor evidence="1">
        <name>pyridoxal 5'-phosphate</name>
        <dbReference type="ChEBI" id="CHEBI:597326"/>
    </cofactor>
</comment>
<dbReference type="EMBL" id="MU150572">
    <property type="protein sequence ID" value="KAF9455650.1"/>
    <property type="molecule type" value="Genomic_DNA"/>
</dbReference>
<dbReference type="PANTHER" id="PTHR13693:SF77">
    <property type="entry name" value="8-AMINO-7-OXONONANOATE SYNTHASE"/>
    <property type="match status" value="1"/>
</dbReference>
<dbReference type="GO" id="GO:0016740">
    <property type="term" value="F:transferase activity"/>
    <property type="evidence" value="ECO:0007669"/>
    <property type="project" value="UniProtKB-KW"/>
</dbReference>
<dbReference type="AlphaFoldDB" id="A0A9P6CB27"/>
<proteinExistence type="inferred from homology"/>
<organism evidence="6 7">
    <name type="scientific">Collybia nuda</name>
    <dbReference type="NCBI Taxonomy" id="64659"/>
    <lineage>
        <taxon>Eukaryota</taxon>
        <taxon>Fungi</taxon>
        <taxon>Dikarya</taxon>
        <taxon>Basidiomycota</taxon>
        <taxon>Agaricomycotina</taxon>
        <taxon>Agaricomycetes</taxon>
        <taxon>Agaricomycetidae</taxon>
        <taxon>Agaricales</taxon>
        <taxon>Tricholomatineae</taxon>
        <taxon>Clitocybaceae</taxon>
        <taxon>Collybia</taxon>
    </lineage>
</organism>
<evidence type="ECO:0000256" key="2">
    <source>
        <dbReference type="ARBA" id="ARBA00010008"/>
    </source>
</evidence>
<dbReference type="GO" id="GO:0030170">
    <property type="term" value="F:pyridoxal phosphate binding"/>
    <property type="evidence" value="ECO:0007669"/>
    <property type="project" value="InterPro"/>
</dbReference>
<accession>A0A9P6CB27</accession>
<dbReference type="InterPro" id="IPR015421">
    <property type="entry name" value="PyrdxlP-dep_Trfase_major"/>
</dbReference>
<comment type="similarity">
    <text evidence="2">Belongs to the class-II pyridoxal-phosphate-dependent aminotransferase family. BioF subfamily.</text>
</comment>
<dbReference type="OrthoDB" id="2382073at2759"/>
<reference evidence="6" key="1">
    <citation type="submission" date="2020-11" db="EMBL/GenBank/DDBJ databases">
        <authorList>
            <consortium name="DOE Joint Genome Institute"/>
            <person name="Ahrendt S."/>
            <person name="Riley R."/>
            <person name="Andreopoulos W."/>
            <person name="Labutti K."/>
            <person name="Pangilinan J."/>
            <person name="Ruiz-Duenas F.J."/>
            <person name="Barrasa J.M."/>
            <person name="Sanchez-Garcia M."/>
            <person name="Camarero S."/>
            <person name="Miyauchi S."/>
            <person name="Serrano A."/>
            <person name="Linde D."/>
            <person name="Babiker R."/>
            <person name="Drula E."/>
            <person name="Ayuso-Fernandez I."/>
            <person name="Pacheco R."/>
            <person name="Padilla G."/>
            <person name="Ferreira P."/>
            <person name="Barriuso J."/>
            <person name="Kellner H."/>
            <person name="Castanera R."/>
            <person name="Alfaro M."/>
            <person name="Ramirez L."/>
            <person name="Pisabarro A.G."/>
            <person name="Kuo A."/>
            <person name="Tritt A."/>
            <person name="Lipzen A."/>
            <person name="He G."/>
            <person name="Yan M."/>
            <person name="Ng V."/>
            <person name="Cullen D."/>
            <person name="Martin F."/>
            <person name="Rosso M.-N."/>
            <person name="Henrissat B."/>
            <person name="Hibbett D."/>
            <person name="Martinez A.T."/>
            <person name="Grigoriev I.V."/>
        </authorList>
    </citation>
    <scope>NUCLEOTIDE SEQUENCE</scope>
    <source>
        <strain evidence="6">CBS 247.69</strain>
    </source>
</reference>
<gene>
    <name evidence="6" type="ORF">BDZ94DRAFT_1315993</name>
</gene>
<dbReference type="InterPro" id="IPR015424">
    <property type="entry name" value="PyrdxlP-dep_Trfase"/>
</dbReference>
<evidence type="ECO:0000256" key="1">
    <source>
        <dbReference type="ARBA" id="ARBA00001933"/>
    </source>
</evidence>
<dbReference type="Proteomes" id="UP000807353">
    <property type="component" value="Unassembled WGS sequence"/>
</dbReference>
<keyword evidence="3" id="KW-0808">Transferase</keyword>
<dbReference type="SUPFAM" id="SSF53383">
    <property type="entry name" value="PLP-dependent transferases"/>
    <property type="match status" value="1"/>
</dbReference>
<dbReference type="InterPro" id="IPR004839">
    <property type="entry name" value="Aminotransferase_I/II_large"/>
</dbReference>
<evidence type="ECO:0000259" key="5">
    <source>
        <dbReference type="Pfam" id="PF00155"/>
    </source>
</evidence>
<keyword evidence="7" id="KW-1185">Reference proteome</keyword>
<dbReference type="InterPro" id="IPR050087">
    <property type="entry name" value="AON_synthase_class-II"/>
</dbReference>
<evidence type="ECO:0000313" key="6">
    <source>
        <dbReference type="EMBL" id="KAF9455650.1"/>
    </source>
</evidence>
<dbReference type="InterPro" id="IPR015422">
    <property type="entry name" value="PyrdxlP-dep_Trfase_small"/>
</dbReference>
<comment type="caution">
    <text evidence="6">The sequence shown here is derived from an EMBL/GenBank/DDBJ whole genome shotgun (WGS) entry which is preliminary data.</text>
</comment>
<evidence type="ECO:0000256" key="4">
    <source>
        <dbReference type="ARBA" id="ARBA00022898"/>
    </source>
</evidence>
<evidence type="ECO:0000256" key="3">
    <source>
        <dbReference type="ARBA" id="ARBA00022679"/>
    </source>
</evidence>
<feature type="domain" description="Aminotransferase class I/classII large" evidence="5">
    <location>
        <begin position="38"/>
        <end position="403"/>
    </location>
</feature>
<dbReference type="Gene3D" id="3.40.640.10">
    <property type="entry name" value="Type I PLP-dependent aspartate aminotransferase-like (Major domain)"/>
    <property type="match status" value="1"/>
</dbReference>
<evidence type="ECO:0000313" key="7">
    <source>
        <dbReference type="Proteomes" id="UP000807353"/>
    </source>
</evidence>
<dbReference type="GO" id="GO:0009102">
    <property type="term" value="P:biotin biosynthetic process"/>
    <property type="evidence" value="ECO:0007669"/>
    <property type="project" value="TreeGrafter"/>
</dbReference>